<evidence type="ECO:0000313" key="3">
    <source>
        <dbReference type="Proteomes" id="UP000233556"/>
    </source>
</evidence>
<dbReference type="CDD" id="cd04047">
    <property type="entry name" value="C2B_Copine"/>
    <property type="match status" value="1"/>
</dbReference>
<sequence>MASVGDFNVLSSSIPATKVELSVSCRNLLDRDTFSKSDPICVLYTQAIGNKEWREFGRTEVIDNTLNPDFVRKFIMDYFFEERENLRFDFYDVDSKSPNLSKHDSVLMQFCANKLDKKDFFGKSDPFLVFHRSNEDGRTIKVEVYDWDRDGSHDFIGEFTTSYRELSRGQSQFNVYEITVITPQYKCPFLRLITSRIILAKSSPLLENVIIIEPSLYLEVIVAKRESIPELRLMCVSRSVELLTSLSARSSLICLISHNISLQALVHFLAICKKPIVKLPEAEDSDECPFWRLMTTGKKYAANSGLTTGFWRAVNEGPQGRQAVCYFWLPLLGNCQQESLSG</sequence>
<dbReference type="SUPFAM" id="SSF49562">
    <property type="entry name" value="C2 domain (Calcium/lipid-binding domain, CaLB)"/>
    <property type="match status" value="2"/>
</dbReference>
<dbReference type="InterPro" id="IPR045052">
    <property type="entry name" value="Copine"/>
</dbReference>
<dbReference type="GO" id="GO:0005544">
    <property type="term" value="F:calcium-dependent phospholipid binding"/>
    <property type="evidence" value="ECO:0007669"/>
    <property type="project" value="InterPro"/>
</dbReference>
<dbReference type="GO" id="GO:0005886">
    <property type="term" value="C:plasma membrane"/>
    <property type="evidence" value="ECO:0007669"/>
    <property type="project" value="TreeGrafter"/>
</dbReference>
<dbReference type="Gene3D" id="3.30.428.10">
    <property type="entry name" value="HIT-like"/>
    <property type="match status" value="1"/>
</dbReference>
<dbReference type="InterPro" id="IPR000008">
    <property type="entry name" value="C2_dom"/>
</dbReference>
<gene>
    <name evidence="2" type="ORF">llap_5653</name>
</gene>
<dbReference type="Proteomes" id="UP000233556">
    <property type="component" value="Unassembled WGS sequence"/>
</dbReference>
<dbReference type="InterPro" id="IPR036265">
    <property type="entry name" value="HIT-like_sf"/>
</dbReference>
<dbReference type="InterPro" id="IPR037768">
    <property type="entry name" value="C2B_Copine"/>
</dbReference>
<organism evidence="2 3">
    <name type="scientific">Limosa lapponica baueri</name>
    <dbReference type="NCBI Taxonomy" id="1758121"/>
    <lineage>
        <taxon>Eukaryota</taxon>
        <taxon>Metazoa</taxon>
        <taxon>Chordata</taxon>
        <taxon>Craniata</taxon>
        <taxon>Vertebrata</taxon>
        <taxon>Euteleostomi</taxon>
        <taxon>Archelosauria</taxon>
        <taxon>Archosauria</taxon>
        <taxon>Dinosauria</taxon>
        <taxon>Saurischia</taxon>
        <taxon>Theropoda</taxon>
        <taxon>Coelurosauria</taxon>
        <taxon>Aves</taxon>
        <taxon>Neognathae</taxon>
        <taxon>Neoaves</taxon>
        <taxon>Charadriiformes</taxon>
        <taxon>Scolopacidae</taxon>
        <taxon>Limosa</taxon>
    </lineage>
</organism>
<reference evidence="3" key="1">
    <citation type="submission" date="2017-11" db="EMBL/GenBank/DDBJ databases">
        <authorList>
            <person name="Lima N.C."/>
            <person name="Parody-Merino A.M."/>
            <person name="Battley P.F."/>
            <person name="Fidler A.E."/>
            <person name="Prosdocimi F."/>
        </authorList>
    </citation>
    <scope>NUCLEOTIDE SEQUENCE [LARGE SCALE GENOMIC DNA]</scope>
</reference>
<dbReference type="InterPro" id="IPR035892">
    <property type="entry name" value="C2_domain_sf"/>
</dbReference>
<evidence type="ECO:0000313" key="2">
    <source>
        <dbReference type="EMBL" id="PKU44035.1"/>
    </source>
</evidence>
<dbReference type="CDD" id="cd04048">
    <property type="entry name" value="C2A_Copine"/>
    <property type="match status" value="1"/>
</dbReference>
<dbReference type="OrthoDB" id="5855668at2759"/>
<reference evidence="3" key="2">
    <citation type="submission" date="2017-12" db="EMBL/GenBank/DDBJ databases">
        <title>Genome sequence of the Bar-tailed Godwit (Limosa lapponica baueri).</title>
        <authorList>
            <person name="Lima N.C.B."/>
            <person name="Parody-Merino A.M."/>
            <person name="Battley P.F."/>
            <person name="Fidler A.E."/>
            <person name="Prosdocimi F."/>
        </authorList>
    </citation>
    <scope>NUCLEOTIDE SEQUENCE [LARGE SCALE GENOMIC DNA]</scope>
</reference>
<dbReference type="GO" id="GO:0071277">
    <property type="term" value="P:cellular response to calcium ion"/>
    <property type="evidence" value="ECO:0007669"/>
    <property type="project" value="TreeGrafter"/>
</dbReference>
<dbReference type="SMART" id="SM00239">
    <property type="entry name" value="C2"/>
    <property type="match status" value="1"/>
</dbReference>
<feature type="domain" description="C2" evidence="1">
    <location>
        <begin position="1"/>
        <end position="176"/>
    </location>
</feature>
<protein>
    <submittedName>
        <fullName evidence="2">Copine-8 isoform x1</fullName>
    </submittedName>
</protein>
<accession>A0A2I0UDB4</accession>
<dbReference type="PANTHER" id="PTHR10857:SF133">
    <property type="entry name" value="COPINE-8"/>
    <property type="match status" value="1"/>
</dbReference>
<dbReference type="FunFam" id="2.60.40.150:FF:000486">
    <property type="entry name" value="Copine family member IX"/>
    <property type="match status" value="1"/>
</dbReference>
<proteinExistence type="predicted"/>
<keyword evidence="3" id="KW-1185">Reference proteome</keyword>
<dbReference type="Gene3D" id="2.60.40.150">
    <property type="entry name" value="C2 domain"/>
    <property type="match status" value="2"/>
</dbReference>
<dbReference type="PANTHER" id="PTHR10857">
    <property type="entry name" value="COPINE"/>
    <property type="match status" value="1"/>
</dbReference>
<dbReference type="EMBL" id="KZ505854">
    <property type="protein sequence ID" value="PKU44035.1"/>
    <property type="molecule type" value="Genomic_DNA"/>
</dbReference>
<evidence type="ECO:0000259" key="1">
    <source>
        <dbReference type="PROSITE" id="PS50004"/>
    </source>
</evidence>
<name>A0A2I0UDB4_LIMLA</name>
<dbReference type="PROSITE" id="PS50004">
    <property type="entry name" value="C2"/>
    <property type="match status" value="1"/>
</dbReference>
<dbReference type="Pfam" id="PF00168">
    <property type="entry name" value="C2"/>
    <property type="match status" value="2"/>
</dbReference>
<dbReference type="AlphaFoldDB" id="A0A2I0UDB4"/>